<dbReference type="RefSeq" id="WP_190538480.1">
    <property type="nucleotide sequence ID" value="NZ_CAWPNO010000002.1"/>
</dbReference>
<feature type="transmembrane region" description="Helical" evidence="7">
    <location>
        <begin position="39"/>
        <end position="61"/>
    </location>
</feature>
<comment type="caution">
    <text evidence="8">The sequence shown here is derived from an EMBL/GenBank/DDBJ whole genome shotgun (WGS) entry which is preliminary data.</text>
</comment>
<keyword evidence="2" id="KW-0813">Transport</keyword>
<dbReference type="Pfam" id="PF07690">
    <property type="entry name" value="MFS_1"/>
    <property type="match status" value="1"/>
</dbReference>
<accession>A0ABR8A627</accession>
<dbReference type="Proteomes" id="UP000658514">
    <property type="component" value="Unassembled WGS sequence"/>
</dbReference>
<feature type="transmembrane region" description="Helical" evidence="7">
    <location>
        <begin position="6"/>
        <end position="27"/>
    </location>
</feature>
<feature type="transmembrane region" description="Helical" evidence="7">
    <location>
        <begin position="255"/>
        <end position="273"/>
    </location>
</feature>
<dbReference type="Gene3D" id="1.20.1250.20">
    <property type="entry name" value="MFS general substrate transporter like domains"/>
    <property type="match status" value="1"/>
</dbReference>
<evidence type="ECO:0000313" key="8">
    <source>
        <dbReference type="EMBL" id="MBD2195455.1"/>
    </source>
</evidence>
<name>A0ABR8A627_9CYAN</name>
<evidence type="ECO:0000256" key="3">
    <source>
        <dbReference type="ARBA" id="ARBA00022475"/>
    </source>
</evidence>
<evidence type="ECO:0000256" key="6">
    <source>
        <dbReference type="ARBA" id="ARBA00023136"/>
    </source>
</evidence>
<keyword evidence="6 7" id="KW-0472">Membrane</keyword>
<keyword evidence="4 7" id="KW-0812">Transmembrane</keyword>
<feature type="transmembrane region" description="Helical" evidence="7">
    <location>
        <begin position="280"/>
        <end position="298"/>
    </location>
</feature>
<dbReference type="InterPro" id="IPR036259">
    <property type="entry name" value="MFS_trans_sf"/>
</dbReference>
<feature type="transmembrane region" description="Helical" evidence="7">
    <location>
        <begin position="395"/>
        <end position="416"/>
    </location>
</feature>
<reference evidence="8 9" key="1">
    <citation type="journal article" date="2020" name="ISME J.">
        <title>Comparative genomics reveals insights into cyanobacterial evolution and habitat adaptation.</title>
        <authorList>
            <person name="Chen M.Y."/>
            <person name="Teng W.K."/>
            <person name="Zhao L."/>
            <person name="Hu C.X."/>
            <person name="Zhou Y.K."/>
            <person name="Han B.P."/>
            <person name="Song L.R."/>
            <person name="Shu W.S."/>
        </authorList>
    </citation>
    <scope>NUCLEOTIDE SEQUENCE [LARGE SCALE GENOMIC DNA]</scope>
    <source>
        <strain evidence="8 9">FACHB-288</strain>
    </source>
</reference>
<evidence type="ECO:0000256" key="4">
    <source>
        <dbReference type="ARBA" id="ARBA00022692"/>
    </source>
</evidence>
<feature type="transmembrane region" description="Helical" evidence="7">
    <location>
        <begin position="162"/>
        <end position="184"/>
    </location>
</feature>
<gene>
    <name evidence="8" type="ORF">H6G24_08130</name>
</gene>
<dbReference type="SUPFAM" id="SSF103473">
    <property type="entry name" value="MFS general substrate transporter"/>
    <property type="match status" value="1"/>
</dbReference>
<feature type="transmembrane region" description="Helical" evidence="7">
    <location>
        <begin position="304"/>
        <end position="329"/>
    </location>
</feature>
<dbReference type="PANTHER" id="PTHR43266:SF2">
    <property type="entry name" value="MAJOR FACILITATOR SUPERFAMILY (MFS) PROFILE DOMAIN-CONTAINING PROTEIN"/>
    <property type="match status" value="1"/>
</dbReference>
<protein>
    <submittedName>
        <fullName evidence="8">MFS transporter</fullName>
    </submittedName>
</protein>
<evidence type="ECO:0000256" key="2">
    <source>
        <dbReference type="ARBA" id="ARBA00022448"/>
    </source>
</evidence>
<organism evidence="8 9">
    <name type="scientific">Calothrix parietina FACHB-288</name>
    <dbReference type="NCBI Taxonomy" id="2692896"/>
    <lineage>
        <taxon>Bacteria</taxon>
        <taxon>Bacillati</taxon>
        <taxon>Cyanobacteriota</taxon>
        <taxon>Cyanophyceae</taxon>
        <taxon>Nostocales</taxon>
        <taxon>Calotrichaceae</taxon>
        <taxon>Calothrix</taxon>
    </lineage>
</organism>
<dbReference type="InterPro" id="IPR011701">
    <property type="entry name" value="MFS"/>
</dbReference>
<dbReference type="PANTHER" id="PTHR43266">
    <property type="entry name" value="MACROLIDE-EFFLUX PROTEIN"/>
    <property type="match status" value="1"/>
</dbReference>
<feature type="transmembrane region" description="Helical" evidence="7">
    <location>
        <begin position="221"/>
        <end position="243"/>
    </location>
</feature>
<sequence length="438" mass="47674">MRIFSFIWLGQLFAMIGLWMTGFALDISVFKQTGSATQFAFLTISLTIPTILISPIAGTLVDLWDRRWTMIISHICTGLCTLTLIVLVSMGKLEIWQIYLNNILISIISTFHAPAYKASITSLVASEDLPRVSGMLQLGIGIQQIISPLIAGTMLEIVGIKGILSINLSTLLVAIITLLLVRFGEISQTVDVDRDAPAVSFWQKMVYGWTYLLERPGLSSFLILFTIYQFLVGFVSVLVYPLILCVSTPADLGKITFMSGIGMIVGGIAISSWKHNWQNLINPILIAMSLSGVWIALAGLRPSIIQMAIATLLFFLTSPFISASIQVIFQTKVAEHVQGRVFALIGAISGAAVPLAAIFAGPLADYVLEPLMAFNGPWSRQLVGQLIGSGPGRGIGLLFVIVGFFVFLAAIIAYQYPAIRQLGDNMPDYGQLPEPENQ</sequence>
<evidence type="ECO:0000313" key="9">
    <source>
        <dbReference type="Proteomes" id="UP000658514"/>
    </source>
</evidence>
<dbReference type="CDD" id="cd06173">
    <property type="entry name" value="MFS_MefA_like"/>
    <property type="match status" value="1"/>
</dbReference>
<keyword evidence="3" id="KW-1003">Cell membrane</keyword>
<feature type="transmembrane region" description="Helical" evidence="7">
    <location>
        <begin position="341"/>
        <end position="364"/>
    </location>
</feature>
<keyword evidence="5 7" id="KW-1133">Transmembrane helix</keyword>
<evidence type="ECO:0000256" key="1">
    <source>
        <dbReference type="ARBA" id="ARBA00004651"/>
    </source>
</evidence>
<feature type="transmembrane region" description="Helical" evidence="7">
    <location>
        <begin position="67"/>
        <end position="87"/>
    </location>
</feature>
<evidence type="ECO:0000256" key="7">
    <source>
        <dbReference type="SAM" id="Phobius"/>
    </source>
</evidence>
<evidence type="ECO:0000256" key="5">
    <source>
        <dbReference type="ARBA" id="ARBA00022989"/>
    </source>
</evidence>
<comment type="subcellular location">
    <subcellularLocation>
        <location evidence="1">Cell membrane</location>
        <topology evidence="1">Multi-pass membrane protein</topology>
    </subcellularLocation>
</comment>
<keyword evidence="9" id="KW-1185">Reference proteome</keyword>
<proteinExistence type="predicted"/>
<dbReference type="EMBL" id="JACJQH010000010">
    <property type="protein sequence ID" value="MBD2195455.1"/>
    <property type="molecule type" value="Genomic_DNA"/>
</dbReference>